<gene>
    <name evidence="2" type="ORF">FMOSSE_LOCUS6349</name>
</gene>
<protein>
    <submittedName>
        <fullName evidence="2">1205_t:CDS:1</fullName>
    </submittedName>
</protein>
<keyword evidence="3" id="KW-1185">Reference proteome</keyword>
<comment type="caution">
    <text evidence="2">The sequence shown here is derived from an EMBL/GenBank/DDBJ whole genome shotgun (WGS) entry which is preliminary data.</text>
</comment>
<dbReference type="AlphaFoldDB" id="A0A9N9AXJ6"/>
<feature type="coiled-coil region" evidence="1">
    <location>
        <begin position="165"/>
        <end position="195"/>
    </location>
</feature>
<proteinExistence type="predicted"/>
<keyword evidence="1" id="KW-0175">Coiled coil</keyword>
<organism evidence="2 3">
    <name type="scientific">Funneliformis mosseae</name>
    <name type="common">Endomycorrhizal fungus</name>
    <name type="synonym">Glomus mosseae</name>
    <dbReference type="NCBI Taxonomy" id="27381"/>
    <lineage>
        <taxon>Eukaryota</taxon>
        <taxon>Fungi</taxon>
        <taxon>Fungi incertae sedis</taxon>
        <taxon>Mucoromycota</taxon>
        <taxon>Glomeromycotina</taxon>
        <taxon>Glomeromycetes</taxon>
        <taxon>Glomerales</taxon>
        <taxon>Glomeraceae</taxon>
        <taxon>Funneliformis</taxon>
    </lineage>
</organism>
<dbReference type="EMBL" id="CAJVPP010001316">
    <property type="protein sequence ID" value="CAG8548621.1"/>
    <property type="molecule type" value="Genomic_DNA"/>
</dbReference>
<evidence type="ECO:0000313" key="2">
    <source>
        <dbReference type="EMBL" id="CAG8548621.1"/>
    </source>
</evidence>
<accession>A0A9N9AXJ6</accession>
<evidence type="ECO:0000256" key="1">
    <source>
        <dbReference type="SAM" id="Coils"/>
    </source>
</evidence>
<dbReference type="Proteomes" id="UP000789375">
    <property type="component" value="Unassembled WGS sequence"/>
</dbReference>
<sequence length="197" mass="23016">MENEVAELSSIWQKRFLMTLKEINNDDMKDEQAQYIADLLSNQESTKSDKGTIAKLLAQILQNKSEKAGSLAQDKDQRLSLKKCQSEIDSTQDEDQRLSLKKCQSKINSTQDEDQKLSLKKHQLEIEEPELPKSKKFEAVTDFTQDEDQGILEELTDFAQDEDRRLSLRERRLSIEERKVKLERERIELMKLKKSLI</sequence>
<evidence type="ECO:0000313" key="3">
    <source>
        <dbReference type="Proteomes" id="UP000789375"/>
    </source>
</evidence>
<reference evidence="2" key="1">
    <citation type="submission" date="2021-06" db="EMBL/GenBank/DDBJ databases">
        <authorList>
            <person name="Kallberg Y."/>
            <person name="Tangrot J."/>
            <person name="Rosling A."/>
        </authorList>
    </citation>
    <scope>NUCLEOTIDE SEQUENCE</scope>
    <source>
        <strain evidence="2">87-6 pot B 2015</strain>
    </source>
</reference>
<name>A0A9N9AXJ6_FUNMO</name>